<evidence type="ECO:0000313" key="1">
    <source>
        <dbReference type="EMBL" id="GAA2276839.1"/>
    </source>
</evidence>
<keyword evidence="2" id="KW-1185">Reference proteome</keyword>
<proteinExistence type="predicted"/>
<dbReference type="Proteomes" id="UP001500305">
    <property type="component" value="Unassembled WGS sequence"/>
</dbReference>
<accession>A0ABP5RX72</accession>
<comment type="caution">
    <text evidence="1">The sequence shown here is derived from an EMBL/GenBank/DDBJ whole genome shotgun (WGS) entry which is preliminary data.</text>
</comment>
<sequence>MEIGWPLTEKPSMRSVLTMPGIMSTDGDTSVRSNSAETKAPGMLTKALEHTARARGHLYAVHHT</sequence>
<gene>
    <name evidence="1" type="ORF">GCM10010430_73430</name>
</gene>
<organism evidence="1 2">
    <name type="scientific">Kitasatospora cystarginea</name>
    <dbReference type="NCBI Taxonomy" id="58350"/>
    <lineage>
        <taxon>Bacteria</taxon>
        <taxon>Bacillati</taxon>
        <taxon>Actinomycetota</taxon>
        <taxon>Actinomycetes</taxon>
        <taxon>Kitasatosporales</taxon>
        <taxon>Streptomycetaceae</taxon>
        <taxon>Kitasatospora</taxon>
    </lineage>
</organism>
<protein>
    <submittedName>
        <fullName evidence="1">Uncharacterized protein</fullName>
    </submittedName>
</protein>
<dbReference type="EMBL" id="BAAATR010000055">
    <property type="protein sequence ID" value="GAA2276839.1"/>
    <property type="molecule type" value="Genomic_DNA"/>
</dbReference>
<evidence type="ECO:0000313" key="2">
    <source>
        <dbReference type="Proteomes" id="UP001500305"/>
    </source>
</evidence>
<reference evidence="2" key="1">
    <citation type="journal article" date="2019" name="Int. J. Syst. Evol. Microbiol.">
        <title>The Global Catalogue of Microorganisms (GCM) 10K type strain sequencing project: providing services to taxonomists for standard genome sequencing and annotation.</title>
        <authorList>
            <consortium name="The Broad Institute Genomics Platform"/>
            <consortium name="The Broad Institute Genome Sequencing Center for Infectious Disease"/>
            <person name="Wu L."/>
            <person name="Ma J."/>
        </authorList>
    </citation>
    <scope>NUCLEOTIDE SEQUENCE [LARGE SCALE GENOMIC DNA]</scope>
    <source>
        <strain evidence="2">JCM 7356</strain>
    </source>
</reference>
<name>A0ABP5RX72_9ACTN</name>